<keyword evidence="2" id="KW-1185">Reference proteome</keyword>
<organism evidence="1 2">
    <name type="scientific">Pomacea canaliculata</name>
    <name type="common">Golden apple snail</name>
    <dbReference type="NCBI Taxonomy" id="400727"/>
    <lineage>
        <taxon>Eukaryota</taxon>
        <taxon>Metazoa</taxon>
        <taxon>Spiralia</taxon>
        <taxon>Lophotrochozoa</taxon>
        <taxon>Mollusca</taxon>
        <taxon>Gastropoda</taxon>
        <taxon>Caenogastropoda</taxon>
        <taxon>Architaenioglossa</taxon>
        <taxon>Ampullarioidea</taxon>
        <taxon>Ampullariidae</taxon>
        <taxon>Pomacea</taxon>
    </lineage>
</organism>
<comment type="caution">
    <text evidence="1">The sequence shown here is derived from an EMBL/GenBank/DDBJ whole genome shotgun (WGS) entry which is preliminary data.</text>
</comment>
<dbReference type="OrthoDB" id="10024657at2759"/>
<accession>A0A2T7PD11</accession>
<evidence type="ECO:0000313" key="1">
    <source>
        <dbReference type="EMBL" id="PVD31300.1"/>
    </source>
</evidence>
<name>A0A2T7PD11_POMCA</name>
<dbReference type="AlphaFoldDB" id="A0A2T7PD11"/>
<proteinExistence type="predicted"/>
<evidence type="ECO:0000313" key="2">
    <source>
        <dbReference type="Proteomes" id="UP000245119"/>
    </source>
</evidence>
<dbReference type="EMBL" id="PZQS01000004">
    <property type="protein sequence ID" value="PVD31300.1"/>
    <property type="molecule type" value="Genomic_DNA"/>
</dbReference>
<sequence>MNSQTLLIDLQTGNITGVVSNETGMEWIRKPLSTSCIRHKCNLRGVIKLTLNNSTRSMVKIDMKLAMYARGWTFHIGDSISNKGFGGDDSDQSNDAELHTVNDTFYIYAKEDKDKLEEGMDEDSDETHERLHMEPKYVKSDVIVKISDEFVSIDNNHKLVLLQSPKLFALKGQPDFQGLVNYDVYLGLNKAVGRADRVGEGLCKVNITFLSQ</sequence>
<dbReference type="Proteomes" id="UP000245119">
    <property type="component" value="Linkage Group LG4"/>
</dbReference>
<gene>
    <name evidence="1" type="ORF">C0Q70_06712</name>
</gene>
<reference evidence="1 2" key="1">
    <citation type="submission" date="2018-04" db="EMBL/GenBank/DDBJ databases">
        <title>The genome of golden apple snail Pomacea canaliculata provides insight into stress tolerance and invasive adaptation.</title>
        <authorList>
            <person name="Liu C."/>
            <person name="Liu B."/>
            <person name="Ren Y."/>
            <person name="Zhang Y."/>
            <person name="Wang H."/>
            <person name="Li S."/>
            <person name="Jiang F."/>
            <person name="Yin L."/>
            <person name="Zhang G."/>
            <person name="Qian W."/>
            <person name="Fan W."/>
        </authorList>
    </citation>
    <scope>NUCLEOTIDE SEQUENCE [LARGE SCALE GENOMIC DNA]</scope>
    <source>
        <strain evidence="1">SZHN2017</strain>
        <tissue evidence="1">Muscle</tissue>
    </source>
</reference>
<protein>
    <submittedName>
        <fullName evidence="1">Uncharacterized protein</fullName>
    </submittedName>
</protein>